<comment type="caution">
    <text evidence="1">The sequence shown here is derived from an EMBL/GenBank/DDBJ whole genome shotgun (WGS) entry which is preliminary data.</text>
</comment>
<proteinExistence type="predicted"/>
<dbReference type="Proteomes" id="UP001229421">
    <property type="component" value="Unassembled WGS sequence"/>
</dbReference>
<accession>A0AAD8NJZ9</accession>
<evidence type="ECO:0000313" key="1">
    <source>
        <dbReference type="EMBL" id="KAK1411046.1"/>
    </source>
</evidence>
<sequence>MSKMRQMILDQQNMIKSLMSGMNEMKKSMNMSPPMTEQEIDEMMDITRYATIVKMAHGGGNIDSSVVGPSNGAASNMRDARFMPEFAHEVANVSDARPSSGS</sequence>
<evidence type="ECO:0000313" key="2">
    <source>
        <dbReference type="Proteomes" id="UP001229421"/>
    </source>
</evidence>
<organism evidence="1 2">
    <name type="scientific">Tagetes erecta</name>
    <name type="common">African marigold</name>
    <dbReference type="NCBI Taxonomy" id="13708"/>
    <lineage>
        <taxon>Eukaryota</taxon>
        <taxon>Viridiplantae</taxon>
        <taxon>Streptophyta</taxon>
        <taxon>Embryophyta</taxon>
        <taxon>Tracheophyta</taxon>
        <taxon>Spermatophyta</taxon>
        <taxon>Magnoliopsida</taxon>
        <taxon>eudicotyledons</taxon>
        <taxon>Gunneridae</taxon>
        <taxon>Pentapetalae</taxon>
        <taxon>asterids</taxon>
        <taxon>campanulids</taxon>
        <taxon>Asterales</taxon>
        <taxon>Asteraceae</taxon>
        <taxon>Asteroideae</taxon>
        <taxon>Heliantheae alliance</taxon>
        <taxon>Tageteae</taxon>
        <taxon>Tagetes</taxon>
    </lineage>
</organism>
<protein>
    <submittedName>
        <fullName evidence="1">Uncharacterized protein</fullName>
    </submittedName>
</protein>
<gene>
    <name evidence="1" type="ORF">QVD17_37590</name>
</gene>
<dbReference type="EMBL" id="JAUHHV010000010">
    <property type="protein sequence ID" value="KAK1411046.1"/>
    <property type="molecule type" value="Genomic_DNA"/>
</dbReference>
<name>A0AAD8NJZ9_TARER</name>
<dbReference type="AlphaFoldDB" id="A0AAD8NJZ9"/>
<reference evidence="1" key="1">
    <citation type="journal article" date="2023" name="bioRxiv">
        <title>Improved chromosome-level genome assembly for marigold (Tagetes erecta).</title>
        <authorList>
            <person name="Jiang F."/>
            <person name="Yuan L."/>
            <person name="Wang S."/>
            <person name="Wang H."/>
            <person name="Xu D."/>
            <person name="Wang A."/>
            <person name="Fan W."/>
        </authorList>
    </citation>
    <scope>NUCLEOTIDE SEQUENCE</scope>
    <source>
        <strain evidence="1">WSJ</strain>
        <tissue evidence="1">Leaf</tissue>
    </source>
</reference>
<keyword evidence="2" id="KW-1185">Reference proteome</keyword>